<accession>A0ACC1N2W3</accession>
<organism evidence="1 2">
    <name type="scientific">Zarea fungicola</name>
    <dbReference type="NCBI Taxonomy" id="93591"/>
    <lineage>
        <taxon>Eukaryota</taxon>
        <taxon>Fungi</taxon>
        <taxon>Dikarya</taxon>
        <taxon>Ascomycota</taxon>
        <taxon>Pezizomycotina</taxon>
        <taxon>Sordariomycetes</taxon>
        <taxon>Hypocreomycetidae</taxon>
        <taxon>Hypocreales</taxon>
        <taxon>Cordycipitaceae</taxon>
        <taxon>Zarea</taxon>
    </lineage>
</organism>
<evidence type="ECO:0000313" key="1">
    <source>
        <dbReference type="EMBL" id="KAJ2972783.1"/>
    </source>
</evidence>
<reference evidence="1" key="1">
    <citation type="submission" date="2022-08" db="EMBL/GenBank/DDBJ databases">
        <title>Genome Sequence of Lecanicillium fungicola.</title>
        <authorList>
            <person name="Buettner E."/>
        </authorList>
    </citation>
    <scope>NUCLEOTIDE SEQUENCE</scope>
    <source>
        <strain evidence="1">Babe33</strain>
    </source>
</reference>
<protein>
    <submittedName>
        <fullName evidence="1">Uncharacterized protein</fullName>
    </submittedName>
</protein>
<gene>
    <name evidence="1" type="ORF">NQ176_g6958</name>
</gene>
<dbReference type="EMBL" id="JANJQO010001083">
    <property type="protein sequence ID" value="KAJ2972783.1"/>
    <property type="molecule type" value="Genomic_DNA"/>
</dbReference>
<dbReference type="Proteomes" id="UP001143910">
    <property type="component" value="Unassembled WGS sequence"/>
</dbReference>
<evidence type="ECO:0000313" key="2">
    <source>
        <dbReference type="Proteomes" id="UP001143910"/>
    </source>
</evidence>
<name>A0ACC1N2W3_9HYPO</name>
<sequence>MSSIYASGGLQESLQGLDCAGQQPNHEHEEGLAFEYLFENEFDLCPQAANPEVHATGQAVREAIYNTNPAMATSADERPVFVTPTKEDWEANKDTITKLYAIEGRKLKEVIQIMEQKYGFYATEYQYRTRFKQWQITKYVTSQEMLKLVQIMQRRELQGKDTVFFVRSRPVRRKNIKRFIRRMGDDVIASNPDWSTPPEIEYHTPRDMQYQMSQAAETTRHGYTIAGLETAITVPQQVYAFPTYMSNRAVHETNSAGHLDATNADCRVQLALRADDLAILQALHSPASRVNWEQSLAIIRENYRAESLSATQEIRGLGMCGVYIPQPIHSIKQGEVPANPVELFGHKMSE</sequence>
<comment type="caution">
    <text evidence="1">The sequence shown here is derived from an EMBL/GenBank/DDBJ whole genome shotgun (WGS) entry which is preliminary data.</text>
</comment>
<keyword evidence="2" id="KW-1185">Reference proteome</keyword>
<proteinExistence type="predicted"/>